<keyword evidence="2" id="KW-1185">Reference proteome</keyword>
<sequence>MPPAGPLSGLRVVELSSFVATPLCGLTLAQLGAEVIRVEPMGGGPDRTRWPLAPNGTSLYWNGLNPGKRAIEVNLGDPRGRQVVADLVAEEGEGGGILVTNTERWPELSFEALSTRRPDVVHVVLAGTHDGGIAVDYTVQAGTGFPHVTGPAEHAGPVNNVVPAWDFAAGLYLATGLLSAELRRRATGQGSQVRVVLEDVALAAAGHLGYLADAQLGANPERTREGNFMYGGFGRDFTSSDGRRFMVVALTPRHWTELLQMTGLAETVAVLGRALGTDFSDEGERYRHRAVLAGLVAEWFSRHDGPAVESALARTRLLWSPYRTFAELAGDDARLLREQPIFSTIDQPGVGRLLAPGSPVMVDGHRGGPRPAPQVGQDTRTVLTDVLGVTEAELQELASSGVLRAPAPADIVA</sequence>
<dbReference type="InterPro" id="IPR044855">
    <property type="entry name" value="CoA-Trfase_III_dom3_sf"/>
</dbReference>
<dbReference type="RefSeq" id="WP_034715804.1">
    <property type="nucleotide sequence ID" value="NZ_AWQS01000056.1"/>
</dbReference>
<organism evidence="1 2">
    <name type="scientific">Intrasporangium chromatireducens Q5-1</name>
    <dbReference type="NCBI Taxonomy" id="584657"/>
    <lineage>
        <taxon>Bacteria</taxon>
        <taxon>Bacillati</taxon>
        <taxon>Actinomycetota</taxon>
        <taxon>Actinomycetes</taxon>
        <taxon>Micrococcales</taxon>
        <taxon>Intrasporangiaceae</taxon>
        <taxon>Intrasporangium</taxon>
    </lineage>
</organism>
<dbReference type="EMBL" id="AWQS01000056">
    <property type="protein sequence ID" value="EWT06275.1"/>
    <property type="molecule type" value="Genomic_DNA"/>
</dbReference>
<dbReference type="PANTHER" id="PTHR48228:SF5">
    <property type="entry name" value="ALPHA-METHYLACYL-COA RACEMASE"/>
    <property type="match status" value="1"/>
</dbReference>
<name>W9GJJ9_9MICO</name>
<accession>W9GJJ9</accession>
<dbReference type="PANTHER" id="PTHR48228">
    <property type="entry name" value="SUCCINYL-COA--D-CITRAMALATE COA-TRANSFERASE"/>
    <property type="match status" value="1"/>
</dbReference>
<dbReference type="InterPro" id="IPR050509">
    <property type="entry name" value="CoA-transferase_III"/>
</dbReference>
<comment type="caution">
    <text evidence="1">The sequence shown here is derived from an EMBL/GenBank/DDBJ whole genome shotgun (WGS) entry which is preliminary data.</text>
</comment>
<evidence type="ECO:0000313" key="1">
    <source>
        <dbReference type="EMBL" id="EWT06275.1"/>
    </source>
</evidence>
<dbReference type="GO" id="GO:0003824">
    <property type="term" value="F:catalytic activity"/>
    <property type="evidence" value="ECO:0007669"/>
    <property type="project" value="InterPro"/>
</dbReference>
<reference evidence="2" key="1">
    <citation type="submission" date="2013-08" db="EMBL/GenBank/DDBJ databases">
        <title>Intrasporangium oryzae NRRL B-24470.</title>
        <authorList>
            <person name="Liu H."/>
            <person name="Wang G."/>
        </authorList>
    </citation>
    <scope>NUCLEOTIDE SEQUENCE [LARGE SCALE GENOMIC DNA]</scope>
    <source>
        <strain evidence="2">Q5-1</strain>
    </source>
</reference>
<dbReference type="Gene3D" id="3.30.1540.10">
    <property type="entry name" value="formyl-coa transferase, domain 3"/>
    <property type="match status" value="1"/>
</dbReference>
<dbReference type="OrthoDB" id="9797653at2"/>
<dbReference type="Proteomes" id="UP000019494">
    <property type="component" value="Unassembled WGS sequence"/>
</dbReference>
<dbReference type="SUPFAM" id="SSF89796">
    <property type="entry name" value="CoA-transferase family III (CaiB/BaiF)"/>
    <property type="match status" value="1"/>
</dbReference>
<dbReference type="InterPro" id="IPR023606">
    <property type="entry name" value="CoA-Trfase_III_dom_1_sf"/>
</dbReference>
<proteinExistence type="predicted"/>
<evidence type="ECO:0000313" key="2">
    <source>
        <dbReference type="Proteomes" id="UP000019494"/>
    </source>
</evidence>
<protein>
    <submittedName>
        <fullName evidence="1">Dehydratase</fullName>
    </submittedName>
</protein>
<dbReference type="AlphaFoldDB" id="W9GJJ9"/>
<dbReference type="InterPro" id="IPR003673">
    <property type="entry name" value="CoA-Trfase_fam_III"/>
</dbReference>
<dbReference type="PATRIC" id="fig|584657.3.peg.1810"/>
<dbReference type="Pfam" id="PF02515">
    <property type="entry name" value="CoA_transf_3"/>
    <property type="match status" value="1"/>
</dbReference>
<gene>
    <name evidence="1" type="ORF">N864_22700</name>
</gene>
<dbReference type="Gene3D" id="3.40.50.10540">
    <property type="entry name" value="Crotonobetainyl-coa:carnitine coa-transferase, domain 1"/>
    <property type="match status" value="1"/>
</dbReference>